<comment type="caution">
    <text evidence="2">The sequence shown here is derived from an EMBL/GenBank/DDBJ whole genome shotgun (WGS) entry which is preliminary data.</text>
</comment>
<reference evidence="2 3" key="1">
    <citation type="submission" date="2024-11" db="EMBL/GenBank/DDBJ databases">
        <title>Chromosome-level genome assembly of Eucalyptus globulus Labill. provides insights into its genome evolution.</title>
        <authorList>
            <person name="Li X."/>
        </authorList>
    </citation>
    <scope>NUCLEOTIDE SEQUENCE [LARGE SCALE GENOMIC DNA]</scope>
    <source>
        <strain evidence="2">CL2024</strain>
        <tissue evidence="2">Fresh tender leaves</tissue>
    </source>
</reference>
<dbReference type="PANTHER" id="PTHR12947:SF18">
    <property type="entry name" value="AMSH-LIKE UBIQUITIN THIOESTERASE 3"/>
    <property type="match status" value="1"/>
</dbReference>
<dbReference type="Gene3D" id="1.20.58.80">
    <property type="entry name" value="Phosphotransferase system, lactose/cellobiose-type IIA subunit"/>
    <property type="match status" value="1"/>
</dbReference>
<proteinExistence type="predicted"/>
<keyword evidence="3" id="KW-1185">Reference proteome</keyword>
<dbReference type="Proteomes" id="UP001634007">
    <property type="component" value="Unassembled WGS sequence"/>
</dbReference>
<dbReference type="Pfam" id="PF08969">
    <property type="entry name" value="USP8_dimer"/>
    <property type="match status" value="1"/>
</dbReference>
<accession>A0ABD3JJW4</accession>
<dbReference type="InterPro" id="IPR015063">
    <property type="entry name" value="USP8_dimer"/>
</dbReference>
<gene>
    <name evidence="2" type="ORF">ACJRO7_032516</name>
</gene>
<name>A0ABD3JJW4_EUCGL</name>
<evidence type="ECO:0000313" key="2">
    <source>
        <dbReference type="EMBL" id="KAL3727780.1"/>
    </source>
</evidence>
<dbReference type="EMBL" id="JBJKBG010000008">
    <property type="protein sequence ID" value="KAL3727780.1"/>
    <property type="molecule type" value="Genomic_DNA"/>
</dbReference>
<sequence length="314" mass="36316">MKIDVNSIARRVEVDSCVPLHDYYRTADNLLKQANVYREENNIVDLFIVLLRFSSLVSETIPFHRDYRLWCPKERLTYRKKVCDVLDELESLKPEFQCRVDELEEADAGSQMLEFDNSERNAYASRTFPLEWPSTSRSSYSSTDKKPDSLASSSLWKYQNDQTQSSLLNTMQVDRQFQKPCSCCGSMAKSSNPTKGAVQDTNGKRKKRWEELRPYKRVTPNVRNRVQREEQDRIASLKPEFGETKRDILMRTELPSFNTGCSAIQNEETRKRAVAADSKVKASVNLLTNSAPSTTSNFFLWLFVFCGFFFFPAH</sequence>
<evidence type="ECO:0000313" key="3">
    <source>
        <dbReference type="Proteomes" id="UP001634007"/>
    </source>
</evidence>
<dbReference type="AlphaFoldDB" id="A0ABD3JJW4"/>
<feature type="domain" description="USP8 dimerisation" evidence="1">
    <location>
        <begin position="6"/>
        <end position="95"/>
    </location>
</feature>
<dbReference type="PANTHER" id="PTHR12947">
    <property type="entry name" value="AMSH-LIKE PROTEASE"/>
    <property type="match status" value="1"/>
</dbReference>
<protein>
    <recommendedName>
        <fullName evidence="1">USP8 dimerisation domain-containing protein</fullName>
    </recommendedName>
</protein>
<evidence type="ECO:0000259" key="1">
    <source>
        <dbReference type="Pfam" id="PF08969"/>
    </source>
</evidence>
<organism evidence="2 3">
    <name type="scientific">Eucalyptus globulus</name>
    <name type="common">Tasmanian blue gum</name>
    <dbReference type="NCBI Taxonomy" id="34317"/>
    <lineage>
        <taxon>Eukaryota</taxon>
        <taxon>Viridiplantae</taxon>
        <taxon>Streptophyta</taxon>
        <taxon>Embryophyta</taxon>
        <taxon>Tracheophyta</taxon>
        <taxon>Spermatophyta</taxon>
        <taxon>Magnoliopsida</taxon>
        <taxon>eudicotyledons</taxon>
        <taxon>Gunneridae</taxon>
        <taxon>Pentapetalae</taxon>
        <taxon>rosids</taxon>
        <taxon>malvids</taxon>
        <taxon>Myrtales</taxon>
        <taxon>Myrtaceae</taxon>
        <taxon>Myrtoideae</taxon>
        <taxon>Eucalypteae</taxon>
        <taxon>Eucalyptus</taxon>
    </lineage>
</organism>